<organism evidence="2 3">
    <name type="scientific">Streblomastix strix</name>
    <dbReference type="NCBI Taxonomy" id="222440"/>
    <lineage>
        <taxon>Eukaryota</taxon>
        <taxon>Metamonada</taxon>
        <taxon>Preaxostyla</taxon>
        <taxon>Oxymonadida</taxon>
        <taxon>Streblomastigidae</taxon>
        <taxon>Streblomastix</taxon>
    </lineage>
</organism>
<dbReference type="Proteomes" id="UP000324800">
    <property type="component" value="Unassembled WGS sequence"/>
</dbReference>
<evidence type="ECO:0000256" key="1">
    <source>
        <dbReference type="SAM" id="MobiDB-lite"/>
    </source>
</evidence>
<gene>
    <name evidence="2" type="ORF">EZS28_009340</name>
</gene>
<evidence type="ECO:0000313" key="3">
    <source>
        <dbReference type="Proteomes" id="UP000324800"/>
    </source>
</evidence>
<proteinExistence type="predicted"/>
<reference evidence="2 3" key="1">
    <citation type="submission" date="2019-03" db="EMBL/GenBank/DDBJ databases">
        <title>Single cell metagenomics reveals metabolic interactions within the superorganism composed of flagellate Streblomastix strix and complex community of Bacteroidetes bacteria on its surface.</title>
        <authorList>
            <person name="Treitli S.C."/>
            <person name="Kolisko M."/>
            <person name="Husnik F."/>
            <person name="Keeling P."/>
            <person name="Hampl V."/>
        </authorList>
    </citation>
    <scope>NUCLEOTIDE SEQUENCE [LARGE SCALE GENOMIC DNA]</scope>
    <source>
        <strain evidence="2">ST1C</strain>
    </source>
</reference>
<protein>
    <submittedName>
        <fullName evidence="2">Uncharacterized protein</fullName>
    </submittedName>
</protein>
<comment type="caution">
    <text evidence="2">The sequence shown here is derived from an EMBL/GenBank/DDBJ whole genome shotgun (WGS) entry which is preliminary data.</text>
</comment>
<sequence>MPEQVAKISDVLKSKGIQLKYGMTSNQQKIIEKEIIRYDPEISSYKTLVGTFGLISPKAGCQIYRLDFPNSLLEDLYETNIRINNEGRLIQEKYMEIAQRNEENANPRFDQPSTNLRFTGPVVTEEQQMNQLQNSGSQKQKEKESKQLSMNFPSNNQEDLPDSAIYPDAPPEQTIFQENFTERERQQIQSAILLQGNLNSVYDIGTLD</sequence>
<name>A0A5J4WKR5_9EUKA</name>
<accession>A0A5J4WKR5</accession>
<dbReference type="AlphaFoldDB" id="A0A5J4WKR5"/>
<feature type="region of interest" description="Disordered" evidence="1">
    <location>
        <begin position="129"/>
        <end position="170"/>
    </location>
</feature>
<dbReference type="EMBL" id="SNRW01001763">
    <property type="protein sequence ID" value="KAA6395132.1"/>
    <property type="molecule type" value="Genomic_DNA"/>
</dbReference>
<evidence type="ECO:0000313" key="2">
    <source>
        <dbReference type="EMBL" id="KAA6395132.1"/>
    </source>
</evidence>